<evidence type="ECO:0000259" key="3">
    <source>
        <dbReference type="Pfam" id="PF00144"/>
    </source>
</evidence>
<dbReference type="PANTHER" id="PTHR43283:SF11">
    <property type="entry name" value="BETA-LACTAMASE-RELATED DOMAIN-CONTAINING PROTEIN"/>
    <property type="match status" value="1"/>
</dbReference>
<dbReference type="Proteomes" id="UP001501138">
    <property type="component" value="Unassembled WGS sequence"/>
</dbReference>
<dbReference type="EMBL" id="BAAAPM010000008">
    <property type="protein sequence ID" value="GAA1734775.1"/>
    <property type="molecule type" value="Genomic_DNA"/>
</dbReference>
<keyword evidence="5" id="KW-1185">Reference proteome</keyword>
<feature type="domain" description="Beta-lactamase-related" evidence="3">
    <location>
        <begin position="142"/>
        <end position="429"/>
    </location>
</feature>
<feature type="region of interest" description="Disordered" evidence="2">
    <location>
        <begin position="1"/>
        <end position="20"/>
    </location>
</feature>
<dbReference type="Gene3D" id="3.40.710.10">
    <property type="entry name" value="DD-peptidase/beta-lactamase superfamily"/>
    <property type="match status" value="1"/>
</dbReference>
<evidence type="ECO:0000256" key="1">
    <source>
        <dbReference type="ARBA" id="ARBA00022801"/>
    </source>
</evidence>
<protein>
    <submittedName>
        <fullName evidence="4">Serine hydrolase domain-containing protein</fullName>
    </submittedName>
</protein>
<dbReference type="GO" id="GO:0016787">
    <property type="term" value="F:hydrolase activity"/>
    <property type="evidence" value="ECO:0007669"/>
    <property type="project" value="UniProtKB-KW"/>
</dbReference>
<reference evidence="5" key="1">
    <citation type="journal article" date="2019" name="Int. J. Syst. Evol. Microbiol.">
        <title>The Global Catalogue of Microorganisms (GCM) 10K type strain sequencing project: providing services to taxonomists for standard genome sequencing and annotation.</title>
        <authorList>
            <consortium name="The Broad Institute Genomics Platform"/>
            <consortium name="The Broad Institute Genome Sequencing Center for Infectious Disease"/>
            <person name="Wu L."/>
            <person name="Ma J."/>
        </authorList>
    </citation>
    <scope>NUCLEOTIDE SEQUENCE [LARGE SCALE GENOMIC DNA]</scope>
    <source>
        <strain evidence="5">JCM 15589</strain>
    </source>
</reference>
<proteinExistence type="predicted"/>
<dbReference type="PANTHER" id="PTHR43283">
    <property type="entry name" value="BETA-LACTAMASE-RELATED"/>
    <property type="match status" value="1"/>
</dbReference>
<gene>
    <name evidence="4" type="ORF">GCM10009809_32510</name>
</gene>
<dbReference type="SUPFAM" id="SSF56601">
    <property type="entry name" value="beta-lactamase/transpeptidase-like"/>
    <property type="match status" value="1"/>
</dbReference>
<dbReference type="InterPro" id="IPR050789">
    <property type="entry name" value="Diverse_Enzym_Activities"/>
</dbReference>
<keyword evidence="1 4" id="KW-0378">Hydrolase</keyword>
<sequence length="598" mass="64035">MRTTNDEPGPGRGPDLRLGRRHRHGVASGLAAVLVAVPLAAGSAAAADDGGRGGSEQSATVHFMPPRTTLSEADPADVGLDPAPIEAAVEQVRSHEVPVGSATYPLYPGAVGLMGYEGKIVRTDASGWAVAYGDEGVPLPDDERVPMREDTIFDLASVSKLFTSIAVVQLVEEGRVALDEPVATYLPEFAAGGKEDVTVRHLLTHTSGFVSWLPLWSRYPDPESRIAAVMTQPLDAPAGTRYLYSDLNLIALGELVSELRGKPLDQVVTERVTQPLGMTDTGYIPTAVERTAATEYQASPPRGVVRGEVHDENAWSLGGVAGHAGVFSTAHDLAILSQALLNGGTYDSRRILERDSVRLMVTNFTTEFPGDDHGLGFELDQRWYMDAMSAPTTAGHTGYTGTSLVIDFDAHTFAILLTNRVHPSRASGSINIARREWAHGLAYAQGVEPRRGHDAWFAGDTEATTSTLTTDLDVPGKGGLLGFDLYLDTEESDVLHLETSADGGVTWEPLPFLVRDRGWATHPDGVASGSGTRRWAHVSAVLPAGELQVRWRMVTDPSYLGRGVFVDGVRALAPGGVLLDGERTPEAFEAVGWRLVER</sequence>
<evidence type="ECO:0000313" key="4">
    <source>
        <dbReference type="EMBL" id="GAA1734775.1"/>
    </source>
</evidence>
<feature type="region of interest" description="Disordered" evidence="2">
    <location>
        <begin position="45"/>
        <end position="78"/>
    </location>
</feature>
<dbReference type="InterPro" id="IPR001466">
    <property type="entry name" value="Beta-lactam-related"/>
</dbReference>
<evidence type="ECO:0000256" key="2">
    <source>
        <dbReference type="SAM" id="MobiDB-lite"/>
    </source>
</evidence>
<dbReference type="RefSeq" id="WP_344249673.1">
    <property type="nucleotide sequence ID" value="NZ_BAAAPM010000008.1"/>
</dbReference>
<dbReference type="Pfam" id="PF00144">
    <property type="entry name" value="Beta-lactamase"/>
    <property type="match status" value="1"/>
</dbReference>
<organism evidence="4 5">
    <name type="scientific">Isoptericola hypogeus</name>
    <dbReference type="NCBI Taxonomy" id="300179"/>
    <lineage>
        <taxon>Bacteria</taxon>
        <taxon>Bacillati</taxon>
        <taxon>Actinomycetota</taxon>
        <taxon>Actinomycetes</taxon>
        <taxon>Micrococcales</taxon>
        <taxon>Promicromonosporaceae</taxon>
        <taxon>Isoptericola</taxon>
    </lineage>
</organism>
<dbReference type="Gene3D" id="2.60.120.260">
    <property type="entry name" value="Galactose-binding domain-like"/>
    <property type="match status" value="1"/>
</dbReference>
<accession>A0ABP4VTI2</accession>
<dbReference type="InterPro" id="IPR012338">
    <property type="entry name" value="Beta-lactam/transpept-like"/>
</dbReference>
<comment type="caution">
    <text evidence="4">The sequence shown here is derived from an EMBL/GenBank/DDBJ whole genome shotgun (WGS) entry which is preliminary data.</text>
</comment>
<name>A0ABP4VTI2_9MICO</name>
<evidence type="ECO:0000313" key="5">
    <source>
        <dbReference type="Proteomes" id="UP001501138"/>
    </source>
</evidence>